<gene>
    <name evidence="8 11" type="primary">pth</name>
    <name evidence="11" type="ORF">SHELI_v1c11350</name>
</gene>
<name>A0A1B3SMC3_9MOLU</name>
<dbReference type="PATRIC" id="fig|216938.3.peg.1154"/>
<reference evidence="11 12" key="1">
    <citation type="submission" date="2016-08" db="EMBL/GenBank/DDBJ databases">
        <title>Complete genome sequence of Spiroplasma helicoides TABS-2 (DSM 22551).</title>
        <authorList>
            <person name="Shen W.-Y."/>
            <person name="Lo W.-S."/>
            <person name="Lai Y.-C."/>
            <person name="Kuo C.-H."/>
        </authorList>
    </citation>
    <scope>NUCLEOTIDE SEQUENCE [LARGE SCALE GENOMIC DNA]</scope>
    <source>
        <strain evidence="11 12">TABS-2</strain>
    </source>
</reference>
<feature type="binding site" evidence="8">
    <location>
        <position position="113"/>
    </location>
    <ligand>
        <name>tRNA</name>
        <dbReference type="ChEBI" id="CHEBI:17843"/>
    </ligand>
</feature>
<evidence type="ECO:0000256" key="1">
    <source>
        <dbReference type="ARBA" id="ARBA00013260"/>
    </source>
</evidence>
<evidence type="ECO:0000313" key="12">
    <source>
        <dbReference type="Proteomes" id="UP000094378"/>
    </source>
</evidence>
<dbReference type="EC" id="3.1.1.29" evidence="1 8"/>
<evidence type="ECO:0000256" key="8">
    <source>
        <dbReference type="HAMAP-Rule" id="MF_00083"/>
    </source>
</evidence>
<dbReference type="AlphaFoldDB" id="A0A1B3SMC3"/>
<dbReference type="GO" id="GO:0072344">
    <property type="term" value="P:rescue of stalled ribosome"/>
    <property type="evidence" value="ECO:0007669"/>
    <property type="project" value="UniProtKB-UniRule"/>
</dbReference>
<dbReference type="GO" id="GO:0006515">
    <property type="term" value="P:protein quality control for misfolded or incompletely synthesized proteins"/>
    <property type="evidence" value="ECO:0007669"/>
    <property type="project" value="UniProtKB-UniRule"/>
</dbReference>
<evidence type="ECO:0000256" key="7">
    <source>
        <dbReference type="ARBA" id="ARBA00050038"/>
    </source>
</evidence>
<evidence type="ECO:0000256" key="4">
    <source>
        <dbReference type="ARBA" id="ARBA00022884"/>
    </source>
</evidence>
<feature type="active site" description="Proton acceptor" evidence="8">
    <location>
        <position position="20"/>
    </location>
</feature>
<evidence type="ECO:0000256" key="3">
    <source>
        <dbReference type="ARBA" id="ARBA00022801"/>
    </source>
</evidence>
<sequence>MPKLIVGLGNPGRQYEHTRHNAGFIAIDVLIENYGFQSEKDDFKSKLYFSQINGEKVIFAKPQTYMNLSGQAIIAIMSFYKIQMDELVVIYDDKDIPLGTFRFREQGSAGGHNGIKNIIQLLGTTSFNRIRVGIDPPAPNFKIVDWVLSKFKNEEVEKIKNSVQEFNDFVKDLTNDEDFKKIMNKYN</sequence>
<dbReference type="NCBIfam" id="TIGR00447">
    <property type="entry name" value="pth"/>
    <property type="match status" value="1"/>
</dbReference>
<evidence type="ECO:0000256" key="6">
    <source>
        <dbReference type="ARBA" id="ARBA00048707"/>
    </source>
</evidence>
<comment type="subcellular location">
    <subcellularLocation>
        <location evidence="8">Cytoplasm</location>
    </subcellularLocation>
</comment>
<dbReference type="STRING" id="216938.SHELI_v1c11350"/>
<organism evidence="11 12">
    <name type="scientific">Spiroplasma helicoides</name>
    <dbReference type="NCBI Taxonomy" id="216938"/>
    <lineage>
        <taxon>Bacteria</taxon>
        <taxon>Bacillati</taxon>
        <taxon>Mycoplasmatota</taxon>
        <taxon>Mollicutes</taxon>
        <taxon>Entomoplasmatales</taxon>
        <taxon>Spiroplasmataceae</taxon>
        <taxon>Spiroplasma</taxon>
    </lineage>
</organism>
<dbReference type="CDD" id="cd00462">
    <property type="entry name" value="PTH"/>
    <property type="match status" value="1"/>
</dbReference>
<comment type="function">
    <text evidence="8">Catalyzes the release of premature peptidyl moieties from peptidyl-tRNA molecules trapped in stalled 50S ribosomal subunits, and thus maintains levels of free tRNAs and 50S ribosomes.</text>
</comment>
<dbReference type="RefSeq" id="WP_069117529.1">
    <property type="nucleotide sequence ID" value="NZ_CP017015.1"/>
</dbReference>
<feature type="binding site" evidence="8">
    <location>
        <position position="67"/>
    </location>
    <ligand>
        <name>tRNA</name>
        <dbReference type="ChEBI" id="CHEBI:17843"/>
    </ligand>
</feature>
<comment type="function">
    <text evidence="8">Hydrolyzes ribosome-free peptidyl-tRNAs (with 1 or more amino acids incorporated), which drop off the ribosome during protein synthesis, or as a result of ribosome stalling.</text>
</comment>
<dbReference type="PROSITE" id="PS01196">
    <property type="entry name" value="PEPT_TRNA_HYDROL_2"/>
    <property type="match status" value="1"/>
</dbReference>
<evidence type="ECO:0000256" key="5">
    <source>
        <dbReference type="ARBA" id="ARBA00038063"/>
    </source>
</evidence>
<dbReference type="SUPFAM" id="SSF53178">
    <property type="entry name" value="Peptidyl-tRNA hydrolase-like"/>
    <property type="match status" value="1"/>
</dbReference>
<keyword evidence="4 8" id="KW-0694">RNA-binding</keyword>
<dbReference type="GO" id="GO:0000049">
    <property type="term" value="F:tRNA binding"/>
    <property type="evidence" value="ECO:0007669"/>
    <property type="project" value="UniProtKB-UniRule"/>
</dbReference>
<dbReference type="PANTHER" id="PTHR17224">
    <property type="entry name" value="PEPTIDYL-TRNA HYDROLASE"/>
    <property type="match status" value="1"/>
</dbReference>
<comment type="catalytic activity">
    <reaction evidence="6 8 9">
        <text>an N-acyl-L-alpha-aminoacyl-tRNA + H2O = an N-acyl-L-amino acid + a tRNA + H(+)</text>
        <dbReference type="Rhea" id="RHEA:54448"/>
        <dbReference type="Rhea" id="RHEA-COMP:10123"/>
        <dbReference type="Rhea" id="RHEA-COMP:13883"/>
        <dbReference type="ChEBI" id="CHEBI:15377"/>
        <dbReference type="ChEBI" id="CHEBI:15378"/>
        <dbReference type="ChEBI" id="CHEBI:59874"/>
        <dbReference type="ChEBI" id="CHEBI:78442"/>
        <dbReference type="ChEBI" id="CHEBI:138191"/>
        <dbReference type="EC" id="3.1.1.29"/>
    </reaction>
</comment>
<dbReference type="PROSITE" id="PS01195">
    <property type="entry name" value="PEPT_TRNA_HYDROL_1"/>
    <property type="match status" value="1"/>
</dbReference>
<protein>
    <recommendedName>
        <fullName evidence="7 8">Peptidyl-tRNA hydrolase</fullName>
        <shortName evidence="8">Pth</shortName>
        <ecNumber evidence="1 8">3.1.1.29</ecNumber>
    </recommendedName>
</protein>
<dbReference type="Proteomes" id="UP000094378">
    <property type="component" value="Chromosome"/>
</dbReference>
<evidence type="ECO:0000256" key="10">
    <source>
        <dbReference type="RuleBase" id="RU004320"/>
    </source>
</evidence>
<dbReference type="InterPro" id="IPR036416">
    <property type="entry name" value="Pept_tRNA_hydro_sf"/>
</dbReference>
<evidence type="ECO:0000256" key="9">
    <source>
        <dbReference type="RuleBase" id="RU000673"/>
    </source>
</evidence>
<dbReference type="EMBL" id="CP017015">
    <property type="protein sequence ID" value="AOG61082.1"/>
    <property type="molecule type" value="Genomic_DNA"/>
</dbReference>
<proteinExistence type="inferred from homology"/>
<dbReference type="Pfam" id="PF01195">
    <property type="entry name" value="Pept_tRNA_hydro"/>
    <property type="match status" value="1"/>
</dbReference>
<evidence type="ECO:0000313" key="11">
    <source>
        <dbReference type="EMBL" id="AOG61082.1"/>
    </source>
</evidence>
<feature type="site" description="Discriminates between blocked and unblocked aminoacyl-tRNA" evidence="8">
    <location>
        <position position="10"/>
    </location>
</feature>
<dbReference type="FunFam" id="3.40.50.1470:FF:000001">
    <property type="entry name" value="Peptidyl-tRNA hydrolase"/>
    <property type="match status" value="1"/>
</dbReference>
<feature type="binding site" evidence="8">
    <location>
        <position position="15"/>
    </location>
    <ligand>
        <name>tRNA</name>
        <dbReference type="ChEBI" id="CHEBI:17843"/>
    </ligand>
</feature>
<dbReference type="Gene3D" id="3.40.50.1470">
    <property type="entry name" value="Peptidyl-tRNA hydrolase"/>
    <property type="match status" value="1"/>
</dbReference>
<feature type="site" description="Stabilizes the basic form of H active site to accept a proton" evidence="8">
    <location>
        <position position="92"/>
    </location>
</feature>
<keyword evidence="12" id="KW-1185">Reference proteome</keyword>
<evidence type="ECO:0000256" key="2">
    <source>
        <dbReference type="ARBA" id="ARBA00022555"/>
    </source>
</evidence>
<dbReference type="HAMAP" id="MF_00083">
    <property type="entry name" value="Pept_tRNA_hydro_bact"/>
    <property type="match status" value="1"/>
</dbReference>
<keyword evidence="8" id="KW-0963">Cytoplasm</keyword>
<dbReference type="GO" id="GO:0005737">
    <property type="term" value="C:cytoplasm"/>
    <property type="evidence" value="ECO:0007669"/>
    <property type="project" value="UniProtKB-SubCell"/>
</dbReference>
<keyword evidence="2 8" id="KW-0820">tRNA-binding</keyword>
<comment type="similarity">
    <text evidence="5 8 10">Belongs to the PTH family.</text>
</comment>
<feature type="binding site" evidence="8">
    <location>
        <position position="65"/>
    </location>
    <ligand>
        <name>tRNA</name>
        <dbReference type="ChEBI" id="CHEBI:17843"/>
    </ligand>
</feature>
<dbReference type="InterPro" id="IPR001328">
    <property type="entry name" value="Pept_tRNA_hydro"/>
</dbReference>
<keyword evidence="3 8" id="KW-0378">Hydrolase</keyword>
<dbReference type="PANTHER" id="PTHR17224:SF1">
    <property type="entry name" value="PEPTIDYL-TRNA HYDROLASE"/>
    <property type="match status" value="1"/>
</dbReference>
<comment type="subunit">
    <text evidence="8">Monomer.</text>
</comment>
<dbReference type="GO" id="GO:0004045">
    <property type="term" value="F:peptidyl-tRNA hydrolase activity"/>
    <property type="evidence" value="ECO:0007669"/>
    <property type="project" value="UniProtKB-UniRule"/>
</dbReference>
<accession>A0A1B3SMC3</accession>
<dbReference type="KEGG" id="shj:SHELI_v1c11350"/>
<dbReference type="InterPro" id="IPR018171">
    <property type="entry name" value="Pept_tRNA_hydro_CS"/>
</dbReference>
<dbReference type="OrthoDB" id="9800507at2"/>